<comment type="similarity">
    <text evidence="1 8">Belongs to the SOS response-associated peptidase family.</text>
</comment>
<dbReference type="Proteomes" id="UP000559010">
    <property type="component" value="Unassembled WGS sequence"/>
</dbReference>
<evidence type="ECO:0000313" key="9">
    <source>
        <dbReference type="EMBL" id="NMM50019.1"/>
    </source>
</evidence>
<dbReference type="GO" id="GO:0003697">
    <property type="term" value="F:single-stranded DNA binding"/>
    <property type="evidence" value="ECO:0007669"/>
    <property type="project" value="InterPro"/>
</dbReference>
<keyword evidence="6" id="KW-0238">DNA-binding</keyword>
<comment type="caution">
    <text evidence="9">The sequence shown here is derived from an EMBL/GenBank/DDBJ whole genome shotgun (WGS) entry which is preliminary data.</text>
</comment>
<dbReference type="InterPro" id="IPR003738">
    <property type="entry name" value="SRAP"/>
</dbReference>
<dbReference type="GO" id="GO:0016829">
    <property type="term" value="F:lyase activity"/>
    <property type="evidence" value="ECO:0007669"/>
    <property type="project" value="UniProtKB-KW"/>
</dbReference>
<dbReference type="EC" id="3.4.-.-" evidence="8"/>
<dbReference type="RefSeq" id="WP_169684051.1">
    <property type="nucleotide sequence ID" value="NZ_JABBNU010000010.1"/>
</dbReference>
<dbReference type="PANTHER" id="PTHR13604:SF0">
    <property type="entry name" value="ABASIC SITE PROCESSING PROTEIN HMCES"/>
    <property type="match status" value="1"/>
</dbReference>
<evidence type="ECO:0000256" key="2">
    <source>
        <dbReference type="ARBA" id="ARBA00022670"/>
    </source>
</evidence>
<sequence>MCGRYVQVFSVDQVKKELPAIIVPSSFKGVQNYNTSPTQLVTVVQEADTPVLNEIRWGLLPPWESDHKKTGLFNIRAETITEPWKQKPGYARFIGSILSENRCLFLANGFYEWAAGKPPRQPYFIYSKNELAEQGLITFAGLTYEWVNKNTGEIMKTGGILTRPANELLKKVSHDRMPVILDDNLRNIWLKPNVDPGELKDIVKYQKEAKEMNAFPVGRIGRENSPSLLVPAGNTVYSESEIQINEQLSLLGMGGRRNNPR</sequence>
<evidence type="ECO:0000313" key="10">
    <source>
        <dbReference type="Proteomes" id="UP000559010"/>
    </source>
</evidence>
<evidence type="ECO:0000256" key="5">
    <source>
        <dbReference type="ARBA" id="ARBA00023124"/>
    </source>
</evidence>
<evidence type="ECO:0000256" key="1">
    <source>
        <dbReference type="ARBA" id="ARBA00008136"/>
    </source>
</evidence>
<dbReference type="GO" id="GO:0006508">
    <property type="term" value="P:proteolysis"/>
    <property type="evidence" value="ECO:0007669"/>
    <property type="project" value="UniProtKB-KW"/>
</dbReference>
<dbReference type="EMBL" id="JABBNU010000010">
    <property type="protein sequence ID" value="NMM50019.1"/>
    <property type="molecule type" value="Genomic_DNA"/>
</dbReference>
<dbReference type="AlphaFoldDB" id="A0A848J6K9"/>
<keyword evidence="5" id="KW-0190">Covalent protein-DNA linkage</keyword>
<dbReference type="SUPFAM" id="SSF143081">
    <property type="entry name" value="BB1717-like"/>
    <property type="match status" value="1"/>
</dbReference>
<dbReference type="Pfam" id="PF02586">
    <property type="entry name" value="SRAP"/>
    <property type="match status" value="1"/>
</dbReference>
<dbReference type="Gene3D" id="3.90.1680.10">
    <property type="entry name" value="SOS response associated peptidase-like"/>
    <property type="match status" value="1"/>
</dbReference>
<keyword evidence="4 8" id="KW-0378">Hydrolase</keyword>
<organism evidence="9 10">
    <name type="scientific">Marinigracilibium pacificum</name>
    <dbReference type="NCBI Taxonomy" id="2729599"/>
    <lineage>
        <taxon>Bacteria</taxon>
        <taxon>Pseudomonadati</taxon>
        <taxon>Bacteroidota</taxon>
        <taxon>Cytophagia</taxon>
        <taxon>Cytophagales</taxon>
        <taxon>Flammeovirgaceae</taxon>
        <taxon>Marinigracilibium</taxon>
    </lineage>
</organism>
<evidence type="ECO:0000256" key="7">
    <source>
        <dbReference type="ARBA" id="ARBA00023239"/>
    </source>
</evidence>
<accession>A0A848J6K9</accession>
<name>A0A848J6K9_9BACT</name>
<keyword evidence="10" id="KW-1185">Reference proteome</keyword>
<dbReference type="GO" id="GO:0106300">
    <property type="term" value="P:protein-DNA covalent cross-linking repair"/>
    <property type="evidence" value="ECO:0007669"/>
    <property type="project" value="InterPro"/>
</dbReference>
<evidence type="ECO:0000256" key="3">
    <source>
        <dbReference type="ARBA" id="ARBA00022763"/>
    </source>
</evidence>
<evidence type="ECO:0000256" key="8">
    <source>
        <dbReference type="RuleBase" id="RU364100"/>
    </source>
</evidence>
<protein>
    <recommendedName>
        <fullName evidence="8">Abasic site processing protein</fullName>
        <ecNumber evidence="8">3.4.-.-</ecNumber>
    </recommendedName>
</protein>
<dbReference type="InterPro" id="IPR036590">
    <property type="entry name" value="SRAP-like"/>
</dbReference>
<dbReference type="GO" id="GO:0008233">
    <property type="term" value="F:peptidase activity"/>
    <property type="evidence" value="ECO:0007669"/>
    <property type="project" value="UniProtKB-KW"/>
</dbReference>
<dbReference type="PANTHER" id="PTHR13604">
    <property type="entry name" value="DC12-RELATED"/>
    <property type="match status" value="1"/>
</dbReference>
<proteinExistence type="inferred from homology"/>
<evidence type="ECO:0000256" key="6">
    <source>
        <dbReference type="ARBA" id="ARBA00023125"/>
    </source>
</evidence>
<evidence type="ECO:0000256" key="4">
    <source>
        <dbReference type="ARBA" id="ARBA00022801"/>
    </source>
</evidence>
<keyword evidence="2 8" id="KW-0645">Protease</keyword>
<keyword evidence="3" id="KW-0227">DNA damage</keyword>
<keyword evidence="7" id="KW-0456">Lyase</keyword>
<reference evidence="9 10" key="1">
    <citation type="submission" date="2020-04" db="EMBL/GenBank/DDBJ databases">
        <title>Flammeovirgaceae bacterium KN852 isolated from deep sea.</title>
        <authorList>
            <person name="Zhang D.-C."/>
        </authorList>
    </citation>
    <scope>NUCLEOTIDE SEQUENCE [LARGE SCALE GENOMIC DNA]</scope>
    <source>
        <strain evidence="9 10">KN852</strain>
    </source>
</reference>
<gene>
    <name evidence="9" type="ORF">HH304_16550</name>
</gene>